<keyword evidence="2" id="KW-1185">Reference proteome</keyword>
<name>A0ACC7MIE5_9BURK</name>
<keyword evidence="1" id="KW-0378">Hydrolase</keyword>
<gene>
    <name evidence="1" type="ORF">QPK29_026360</name>
</gene>
<comment type="caution">
    <text evidence="1">The sequence shown here is derived from an EMBL/GenBank/DDBJ whole genome shotgun (WGS) entry which is preliminary data.</text>
</comment>
<dbReference type="EMBL" id="JASNRB020000020">
    <property type="protein sequence ID" value="MFJ1471260.1"/>
    <property type="molecule type" value="Genomic_DNA"/>
</dbReference>
<evidence type="ECO:0000313" key="1">
    <source>
        <dbReference type="EMBL" id="MFJ1471260.1"/>
    </source>
</evidence>
<organism evidence="1 2">
    <name type="scientific">Massilia orientalis</name>
    <dbReference type="NCBI Taxonomy" id="3050128"/>
    <lineage>
        <taxon>Bacteria</taxon>
        <taxon>Pseudomonadati</taxon>
        <taxon>Pseudomonadota</taxon>
        <taxon>Betaproteobacteria</taxon>
        <taxon>Burkholderiales</taxon>
        <taxon>Oxalobacteraceae</taxon>
        <taxon>Telluria group</taxon>
        <taxon>Massilia</taxon>
    </lineage>
</organism>
<accession>A0ACC7MIE5</accession>
<reference evidence="1" key="1">
    <citation type="submission" date="2024-11" db="EMBL/GenBank/DDBJ databases">
        <title>Description of Massilia orientalis sp. nov., isolated from rhizosphere soil of Ageratina adenophora.</title>
        <authorList>
            <person name="Wang Y."/>
        </authorList>
    </citation>
    <scope>NUCLEOTIDE SEQUENCE</scope>
    <source>
        <strain evidence="1">YIM B02787</strain>
    </source>
</reference>
<protein>
    <submittedName>
        <fullName evidence="1">PmeII family type II restriction endonuclease</fullName>
    </submittedName>
</protein>
<keyword evidence="1" id="KW-0540">Nuclease</keyword>
<proteinExistence type="predicted"/>
<dbReference type="Proteomes" id="UP001168096">
    <property type="component" value="Unassembled WGS sequence"/>
</dbReference>
<evidence type="ECO:0000313" key="2">
    <source>
        <dbReference type="Proteomes" id="UP001168096"/>
    </source>
</evidence>
<keyword evidence="1" id="KW-0255">Endonuclease</keyword>
<sequence length="323" mass="36602">MARRHVGLPRATEVTLSKVSLLNTLHQIDRDPRAQQRVLDIETAFRRKIGNHVSALPIAESIFSKFSTSPFVLMMQSLRNQYSRISEIEDDILPAKLFSSMETSAGRMIEEIMLPIYGWECVLSEMHTSNSALDGKKIEEGQLKVATLKSGPRCLNDEMSENFADAIISHASSWAREANVTEIDFTYGVLYGTQKQSNKKDWHIIRNLYDKLGSMCFYDAPAGQWHCRFEHDEIGITATIRIGKDWWDFLGGQTCLVELCIALIRACVRPGAMDPENHQYTISDLAQIVSMSSVPDHFNSALLQRSQIPWLFFLARHFGDSLT</sequence>